<dbReference type="Proteomes" id="UP000037460">
    <property type="component" value="Unassembled WGS sequence"/>
</dbReference>
<evidence type="ECO:0000313" key="3">
    <source>
        <dbReference type="EMBL" id="KOO53571.1"/>
    </source>
</evidence>
<accession>A0A0M0LRF8</accession>
<comment type="caution">
    <text evidence="3">The sequence shown here is derived from an EMBL/GenBank/DDBJ whole genome shotgun (WGS) entry which is preliminary data.</text>
</comment>
<dbReference type="EMBL" id="JWZX01000173">
    <property type="protein sequence ID" value="KOO53571.1"/>
    <property type="molecule type" value="Genomic_DNA"/>
</dbReference>
<evidence type="ECO:0000256" key="2">
    <source>
        <dbReference type="SAM" id="MobiDB-lite"/>
    </source>
</evidence>
<evidence type="ECO:0000313" key="4">
    <source>
        <dbReference type="Proteomes" id="UP000037460"/>
    </source>
</evidence>
<feature type="compositionally biased region" description="Basic and acidic residues" evidence="2">
    <location>
        <begin position="1"/>
        <end position="10"/>
    </location>
</feature>
<evidence type="ECO:0000256" key="1">
    <source>
        <dbReference type="SAM" id="Coils"/>
    </source>
</evidence>
<keyword evidence="1" id="KW-0175">Coiled coil</keyword>
<dbReference type="AlphaFoldDB" id="A0A0M0LRF8"/>
<name>A0A0M0LRF8_9EUKA</name>
<protein>
    <submittedName>
        <fullName evidence="3">Uncharacterized protein</fullName>
    </submittedName>
</protein>
<proteinExistence type="predicted"/>
<feature type="coiled-coil region" evidence="1">
    <location>
        <begin position="95"/>
        <end position="171"/>
    </location>
</feature>
<gene>
    <name evidence="3" type="ORF">Ctob_015648</name>
</gene>
<feature type="coiled-coil region" evidence="1">
    <location>
        <begin position="402"/>
        <end position="429"/>
    </location>
</feature>
<organism evidence="3 4">
    <name type="scientific">Chrysochromulina tobinii</name>
    <dbReference type="NCBI Taxonomy" id="1460289"/>
    <lineage>
        <taxon>Eukaryota</taxon>
        <taxon>Haptista</taxon>
        <taxon>Haptophyta</taxon>
        <taxon>Prymnesiophyceae</taxon>
        <taxon>Prymnesiales</taxon>
        <taxon>Chrysochromulinaceae</taxon>
        <taxon>Chrysochromulina</taxon>
    </lineage>
</organism>
<sequence>MNKAEEEAMTKPDTTARPSPASAAFTATQVISATKGEHFGSIEQAHAMIRVLAAQADEARADKTAMWEQTRNDAKAMAQVAKNIEGNQSVLAKVVTTLEAQLVAARTEKDAALEASRADKKTWERLLRESERQLREVEKQRDRAQADAVAANAARKAAQEALETARRSESELLRAVQVEKATMAKELKDLRGAAQSEWQRTAAATEDVGRLASGLEALQSALGVSAYGDGGDGGTAAALREAREARDVAERANEALRSQMQAELVEAVRKKEEALGLLAAAQAGALPDIQRLQALLDASHSECERERNLVAELKRELREEREAREKLLVQARLDNVALSSREREHSQQLEAKAVQVAALERQLSTMAGQLVGAQAEAKKASDAASAAEATTMRERTMLVEARQTLQNDKAELQSRLQAAELQKSGLLEQLAQGAADRDFCFEMIKELKGQVQAAYAQ</sequence>
<feature type="coiled-coil region" evidence="1">
    <location>
        <begin position="296"/>
        <end position="376"/>
    </location>
</feature>
<feature type="region of interest" description="Disordered" evidence="2">
    <location>
        <begin position="1"/>
        <end position="21"/>
    </location>
</feature>
<keyword evidence="4" id="KW-1185">Reference proteome</keyword>
<reference evidence="4" key="1">
    <citation type="journal article" date="2015" name="PLoS Genet.">
        <title>Genome Sequence and Transcriptome Analyses of Chrysochromulina tobin: Metabolic Tools for Enhanced Algal Fitness in the Prominent Order Prymnesiales (Haptophyceae).</title>
        <authorList>
            <person name="Hovde B.T."/>
            <person name="Deodato C.R."/>
            <person name="Hunsperger H.M."/>
            <person name="Ryken S.A."/>
            <person name="Yost W."/>
            <person name="Jha R.K."/>
            <person name="Patterson J."/>
            <person name="Monnat R.J. Jr."/>
            <person name="Barlow S.B."/>
            <person name="Starkenburg S.R."/>
            <person name="Cattolico R.A."/>
        </authorList>
    </citation>
    <scope>NUCLEOTIDE SEQUENCE</scope>
    <source>
        <strain evidence="4">CCMP291</strain>
    </source>
</reference>